<evidence type="ECO:0000256" key="1">
    <source>
        <dbReference type="SAM" id="MobiDB-lite"/>
    </source>
</evidence>
<feature type="region of interest" description="Disordered" evidence="1">
    <location>
        <begin position="22"/>
        <end position="115"/>
    </location>
</feature>
<feature type="signal peptide" evidence="2">
    <location>
        <begin position="1"/>
        <end position="21"/>
    </location>
</feature>
<proteinExistence type="predicted"/>
<gene>
    <name evidence="3" type="ORF">B9K05_05200</name>
</gene>
<feature type="compositionally biased region" description="Low complexity" evidence="1">
    <location>
        <begin position="74"/>
        <end position="87"/>
    </location>
</feature>
<protein>
    <recommendedName>
        <fullName evidence="5">Serine/threonine protein kinase</fullName>
    </recommendedName>
</protein>
<name>A0A270BQQ6_9PROT</name>
<feature type="chain" id="PRO_5013397768" description="Serine/threonine protein kinase" evidence="2">
    <location>
        <begin position="22"/>
        <end position="115"/>
    </location>
</feature>
<evidence type="ECO:0000313" key="3">
    <source>
        <dbReference type="EMBL" id="PAL27345.1"/>
    </source>
</evidence>
<feature type="compositionally biased region" description="Basic and acidic residues" evidence="1">
    <location>
        <begin position="46"/>
        <end position="55"/>
    </location>
</feature>
<reference evidence="3 4" key="1">
    <citation type="submission" date="2017-04" db="EMBL/GenBank/DDBJ databases">
        <title>Kefir bacterial isolates.</title>
        <authorList>
            <person name="Kim Y."/>
            <person name="Blasche S."/>
            <person name="Patil K.R."/>
        </authorList>
    </citation>
    <scope>NUCLEOTIDE SEQUENCE [LARGE SCALE GENOMIC DNA]</scope>
    <source>
        <strain evidence="3 4">KR-2</strain>
    </source>
</reference>
<evidence type="ECO:0000256" key="2">
    <source>
        <dbReference type="SAM" id="SignalP"/>
    </source>
</evidence>
<dbReference type="Proteomes" id="UP000216033">
    <property type="component" value="Unassembled WGS sequence"/>
</dbReference>
<evidence type="ECO:0008006" key="5">
    <source>
        <dbReference type="Google" id="ProtNLM"/>
    </source>
</evidence>
<evidence type="ECO:0000313" key="4">
    <source>
        <dbReference type="Proteomes" id="UP000216033"/>
    </source>
</evidence>
<comment type="caution">
    <text evidence="3">The sequence shown here is derived from an EMBL/GenBank/DDBJ whole genome shotgun (WGS) entry which is preliminary data.</text>
</comment>
<dbReference type="EMBL" id="NDFP01000003">
    <property type="protein sequence ID" value="PAL27345.1"/>
    <property type="molecule type" value="Genomic_DNA"/>
</dbReference>
<sequence>MTRKFHFLFLGAALLATPALAQNNGRGAPTADSAASQVGQAPPAALDEHGKHVEPSQKLWNNPRTVAEQPGTQPPANDKPANAAKSAQQSLTGDHAYQPEHYKGTEHSTQNQPHN</sequence>
<dbReference type="RefSeq" id="WP_052945705.1">
    <property type="nucleotide sequence ID" value="NZ_BAMZ01000010.1"/>
</dbReference>
<feature type="compositionally biased region" description="Basic and acidic residues" evidence="1">
    <location>
        <begin position="97"/>
        <end position="106"/>
    </location>
</feature>
<keyword evidence="4" id="KW-1185">Reference proteome</keyword>
<organism evidence="3 4">
    <name type="scientific">Acetobacter syzygii</name>
    <dbReference type="NCBI Taxonomy" id="146476"/>
    <lineage>
        <taxon>Bacteria</taxon>
        <taxon>Pseudomonadati</taxon>
        <taxon>Pseudomonadota</taxon>
        <taxon>Alphaproteobacteria</taxon>
        <taxon>Acetobacterales</taxon>
        <taxon>Acetobacteraceae</taxon>
        <taxon>Acetobacter</taxon>
    </lineage>
</organism>
<keyword evidence="2" id="KW-0732">Signal</keyword>
<dbReference type="STRING" id="1231343.Absy_010_084"/>
<dbReference type="GeneID" id="98302295"/>
<accession>A0A270BQQ6</accession>
<dbReference type="AlphaFoldDB" id="A0A270BQQ6"/>